<comment type="subcellular location">
    <subcellularLocation>
        <location evidence="1">Virion</location>
    </subcellularLocation>
</comment>
<dbReference type="NCBIfam" id="TIGR01554">
    <property type="entry name" value="major_cap_HK97"/>
    <property type="match status" value="1"/>
</dbReference>
<dbReference type="Gene3D" id="3.30.2400.10">
    <property type="entry name" value="Major capsid protein gp5"/>
    <property type="match status" value="1"/>
</dbReference>
<organism evidence="3">
    <name type="scientific">Salmonella senftenberg</name>
    <dbReference type="NCBI Taxonomy" id="28150"/>
    <lineage>
        <taxon>Bacteria</taxon>
        <taxon>Pseudomonadati</taxon>
        <taxon>Pseudomonadota</taxon>
        <taxon>Gammaproteobacteria</taxon>
        <taxon>Enterobacterales</taxon>
        <taxon>Enterobacteriaceae</taxon>
        <taxon>Salmonella</taxon>
    </lineage>
</organism>
<reference evidence="3" key="1">
    <citation type="submission" date="2018-07" db="EMBL/GenBank/DDBJ databases">
        <authorList>
            <consortium name="GenomeTrakr network: Whole genome sequencing for foodborne pathogen traceback"/>
        </authorList>
    </citation>
    <scope>NUCLEOTIDE SEQUENCE</scope>
    <source>
        <strain evidence="3">ADRDL-1057</strain>
    </source>
</reference>
<dbReference type="InterPro" id="IPR024455">
    <property type="entry name" value="Phage_capsid"/>
</dbReference>
<evidence type="ECO:0000313" key="3">
    <source>
        <dbReference type="EMBL" id="EDF8497370.1"/>
    </source>
</evidence>
<name>A0A3V2HZR6_SALSE</name>
<accession>A0A3V2HZR6</accession>
<dbReference type="AlphaFoldDB" id="A0A3V2HZR6"/>
<dbReference type="Gene3D" id="3.30.2320.10">
    <property type="entry name" value="hypothetical protein PF0899 domain"/>
    <property type="match status" value="1"/>
</dbReference>
<dbReference type="EMBL" id="AAMCCN010000006">
    <property type="protein sequence ID" value="EDF8497370.1"/>
    <property type="molecule type" value="Genomic_DNA"/>
</dbReference>
<feature type="domain" description="Phage capsid-like C-terminal" evidence="2">
    <location>
        <begin position="130"/>
        <end position="397"/>
    </location>
</feature>
<dbReference type="Pfam" id="PF05065">
    <property type="entry name" value="Phage_capsid"/>
    <property type="match status" value="1"/>
</dbReference>
<evidence type="ECO:0000256" key="1">
    <source>
        <dbReference type="ARBA" id="ARBA00004328"/>
    </source>
</evidence>
<gene>
    <name evidence="3" type="ORF">B6442_15020</name>
</gene>
<evidence type="ECO:0000259" key="2">
    <source>
        <dbReference type="Pfam" id="PF05065"/>
    </source>
</evidence>
<proteinExistence type="predicted"/>
<dbReference type="InterPro" id="IPR054612">
    <property type="entry name" value="Phage_capsid-like_C"/>
</dbReference>
<sequence>MSEVNEILKKVTASIEEATDKFNARAEDALKEAKKSGKLSEETKAAVDKMASEFNALREAEKTLKAAIGELEQHVAQMPLANAKHIVETVGQQVISAEALKTFSASVEGGKRVSIPVNAALISSGVDEGVVEPQRLPGIDTTPKQRLFIRDLIAPGRTSSPAIFWVQQTGFTNKSAVVAENTTKPYSDIAFATKITPVTTIAHMFKASKQILDDFAQLQSTVDAEMRYGLKYVEEQEILFGDGTGVHLHGIVPQASAFSAEFRVEQQNGIDDLRLAMLQAQLARFPASGHVLHFIDWAKIELTKDTLGRYILANPSGLTGPTLWGLPVVATEAAAFKGKFLTGAFNAGAQIFDREDANVVISTENADDFEKNMISIRCEERLALAVKRPEAFIYGSFTVPAPAGA</sequence>
<protein>
    <submittedName>
        <fullName evidence="3">Phage major capsid protein</fullName>
    </submittedName>
</protein>
<dbReference type="RefSeq" id="WP_140236743.1">
    <property type="nucleotide sequence ID" value="NZ_VCVP02000011.1"/>
</dbReference>
<dbReference type="SUPFAM" id="SSF56563">
    <property type="entry name" value="Major capsid protein gp5"/>
    <property type="match status" value="1"/>
</dbReference>
<comment type="caution">
    <text evidence="3">The sequence shown here is derived from an EMBL/GenBank/DDBJ whole genome shotgun (WGS) entry which is preliminary data.</text>
</comment>